<name>A0A165TG80_9AGAM</name>
<feature type="domain" description="GATA-type" evidence="8">
    <location>
        <begin position="288"/>
        <end position="315"/>
    </location>
</feature>
<dbReference type="Gene3D" id="3.30.50.10">
    <property type="entry name" value="Erythroid Transcription Factor GATA-1, subunit A"/>
    <property type="match status" value="1"/>
</dbReference>
<protein>
    <recommendedName>
        <fullName evidence="11">GATA-domain-containing protein</fullName>
    </recommendedName>
</protein>
<dbReference type="InterPro" id="IPR000014">
    <property type="entry name" value="PAS"/>
</dbReference>
<dbReference type="PROSITE" id="PS00344">
    <property type="entry name" value="GATA_ZN_FINGER_1"/>
    <property type="match status" value="1"/>
</dbReference>
<dbReference type="GO" id="GO:0006355">
    <property type="term" value="P:regulation of DNA-templated transcription"/>
    <property type="evidence" value="ECO:0007669"/>
    <property type="project" value="InterPro"/>
</dbReference>
<evidence type="ECO:0000259" key="8">
    <source>
        <dbReference type="PROSITE" id="PS50114"/>
    </source>
</evidence>
<dbReference type="SMART" id="SM00401">
    <property type="entry name" value="ZnF_GATA"/>
    <property type="match status" value="1"/>
</dbReference>
<dbReference type="GO" id="GO:0043565">
    <property type="term" value="F:sequence-specific DNA binding"/>
    <property type="evidence" value="ECO:0007669"/>
    <property type="project" value="InterPro"/>
</dbReference>
<evidence type="ECO:0000256" key="4">
    <source>
        <dbReference type="PROSITE-ProRule" id="PRU00094"/>
    </source>
</evidence>
<evidence type="ECO:0000259" key="7">
    <source>
        <dbReference type="PROSITE" id="PS50112"/>
    </source>
</evidence>
<dbReference type="Proteomes" id="UP000076761">
    <property type="component" value="Unassembled WGS sequence"/>
</dbReference>
<evidence type="ECO:0008006" key="11">
    <source>
        <dbReference type="Google" id="ProtNLM"/>
    </source>
</evidence>
<keyword evidence="5" id="KW-0175">Coiled coil</keyword>
<keyword evidence="10" id="KW-1185">Reference proteome</keyword>
<dbReference type="STRING" id="1314782.A0A165TG80"/>
<dbReference type="CDD" id="cd00130">
    <property type="entry name" value="PAS"/>
    <property type="match status" value="1"/>
</dbReference>
<keyword evidence="3" id="KW-0862">Zinc</keyword>
<gene>
    <name evidence="9" type="ORF">NEOLEDRAFT_1132163</name>
</gene>
<dbReference type="CDD" id="cd00202">
    <property type="entry name" value="ZnF_GATA"/>
    <property type="match status" value="1"/>
</dbReference>
<evidence type="ECO:0000256" key="5">
    <source>
        <dbReference type="SAM" id="Coils"/>
    </source>
</evidence>
<keyword evidence="2 4" id="KW-0863">Zinc-finger</keyword>
<feature type="domain" description="PAS" evidence="7">
    <location>
        <begin position="46"/>
        <end position="101"/>
    </location>
</feature>
<dbReference type="OrthoDB" id="2162994at2759"/>
<dbReference type="InterPro" id="IPR013088">
    <property type="entry name" value="Znf_NHR/GATA"/>
</dbReference>
<evidence type="ECO:0000313" key="9">
    <source>
        <dbReference type="EMBL" id="KZT26621.1"/>
    </source>
</evidence>
<dbReference type="AlphaFoldDB" id="A0A165TG80"/>
<organism evidence="9 10">
    <name type="scientific">Neolentinus lepideus HHB14362 ss-1</name>
    <dbReference type="NCBI Taxonomy" id="1314782"/>
    <lineage>
        <taxon>Eukaryota</taxon>
        <taxon>Fungi</taxon>
        <taxon>Dikarya</taxon>
        <taxon>Basidiomycota</taxon>
        <taxon>Agaricomycotina</taxon>
        <taxon>Agaricomycetes</taxon>
        <taxon>Gloeophyllales</taxon>
        <taxon>Gloeophyllaceae</taxon>
        <taxon>Neolentinus</taxon>
    </lineage>
</organism>
<dbReference type="Pfam" id="PF00320">
    <property type="entry name" value="GATA"/>
    <property type="match status" value="1"/>
</dbReference>
<dbReference type="GO" id="GO:0008270">
    <property type="term" value="F:zinc ion binding"/>
    <property type="evidence" value="ECO:0007669"/>
    <property type="project" value="UniProtKB-KW"/>
</dbReference>
<proteinExistence type="predicted"/>
<dbReference type="PANTHER" id="PTHR47255:SF4">
    <property type="entry name" value="GATA ZINC FINGER DOMAIN-CONTAINING PROTEIN 12"/>
    <property type="match status" value="1"/>
</dbReference>
<dbReference type="PANTHER" id="PTHR47255">
    <property type="entry name" value="GATA TRANSCRIPTION FACTOR 22-RELATED"/>
    <property type="match status" value="1"/>
</dbReference>
<dbReference type="SUPFAM" id="SSF55785">
    <property type="entry name" value="PYP-like sensor domain (PAS domain)"/>
    <property type="match status" value="1"/>
</dbReference>
<reference evidence="9 10" key="1">
    <citation type="journal article" date="2016" name="Mol. Biol. Evol.">
        <title>Comparative Genomics of Early-Diverging Mushroom-Forming Fungi Provides Insights into the Origins of Lignocellulose Decay Capabilities.</title>
        <authorList>
            <person name="Nagy L.G."/>
            <person name="Riley R."/>
            <person name="Tritt A."/>
            <person name="Adam C."/>
            <person name="Daum C."/>
            <person name="Floudas D."/>
            <person name="Sun H."/>
            <person name="Yadav J.S."/>
            <person name="Pangilinan J."/>
            <person name="Larsson K.H."/>
            <person name="Matsuura K."/>
            <person name="Barry K."/>
            <person name="Labutti K."/>
            <person name="Kuo R."/>
            <person name="Ohm R.A."/>
            <person name="Bhattacharya S.S."/>
            <person name="Shirouzu T."/>
            <person name="Yoshinaga Y."/>
            <person name="Martin F.M."/>
            <person name="Grigoriev I.V."/>
            <person name="Hibbett D.S."/>
        </authorList>
    </citation>
    <scope>NUCLEOTIDE SEQUENCE [LARGE SCALE GENOMIC DNA]</scope>
    <source>
        <strain evidence="9 10">HHB14362 ss-1</strain>
    </source>
</reference>
<dbReference type="InterPro" id="IPR000679">
    <property type="entry name" value="Znf_GATA"/>
</dbReference>
<dbReference type="PROSITE" id="PS50114">
    <property type="entry name" value="GATA_ZN_FINGER_2"/>
    <property type="match status" value="1"/>
</dbReference>
<keyword evidence="1" id="KW-0479">Metal-binding</keyword>
<accession>A0A165TG80</accession>
<dbReference type="InterPro" id="IPR035965">
    <property type="entry name" value="PAS-like_dom_sf"/>
</dbReference>
<dbReference type="PROSITE" id="PS50112">
    <property type="entry name" value="PAS"/>
    <property type="match status" value="1"/>
</dbReference>
<evidence type="ECO:0000256" key="2">
    <source>
        <dbReference type="ARBA" id="ARBA00022771"/>
    </source>
</evidence>
<feature type="coiled-coil region" evidence="5">
    <location>
        <begin position="168"/>
        <end position="195"/>
    </location>
</feature>
<feature type="region of interest" description="Disordered" evidence="6">
    <location>
        <begin position="325"/>
        <end position="346"/>
    </location>
</feature>
<evidence type="ECO:0000256" key="3">
    <source>
        <dbReference type="ARBA" id="ARBA00022833"/>
    </source>
</evidence>
<dbReference type="SUPFAM" id="SSF57716">
    <property type="entry name" value="Glucocorticoid receptor-like (DNA-binding domain)"/>
    <property type="match status" value="1"/>
</dbReference>
<dbReference type="Gene3D" id="3.30.450.20">
    <property type="entry name" value="PAS domain"/>
    <property type="match status" value="1"/>
</dbReference>
<evidence type="ECO:0000256" key="6">
    <source>
        <dbReference type="SAM" id="MobiDB-lite"/>
    </source>
</evidence>
<sequence length="346" mass="38617">MSTAAVAGPSTAPLTSSGTQKQAVFEFTRRKRWADLLITELSDAIILILSPTAKVWFCGNAVSELLGWRDEELIDQDVTEFMNADDQVKFLTAFNDACRMRNELLCYCRLKCKHEFSQDTRDYSTSPKEVLFELKGYPHFVADDVECQCFFSVARPYPSRNTAMLNTFLELKIENERLQQRFNELQQRAAQKAGTQLTSEGYPGYSNPVPLAIPMSLNSPEGYYSRQAVAGPQYDGNNLQGGYEIGYRGLPNYGASNRGLDAALGDDNDDSARRKRLKKTHLGDQHVCVTCGRTDSPEWRKGPQGPKTLCNACGLRWAKQQRKFDADPVENGVDASQVPGTSSGMY</sequence>
<dbReference type="EMBL" id="KV425566">
    <property type="protein sequence ID" value="KZT26621.1"/>
    <property type="molecule type" value="Genomic_DNA"/>
</dbReference>
<dbReference type="InParanoid" id="A0A165TG80"/>
<dbReference type="InterPro" id="IPR052138">
    <property type="entry name" value="GATA_ZnFinger_Domain"/>
</dbReference>
<evidence type="ECO:0000256" key="1">
    <source>
        <dbReference type="ARBA" id="ARBA00022723"/>
    </source>
</evidence>
<evidence type="ECO:0000313" key="10">
    <source>
        <dbReference type="Proteomes" id="UP000076761"/>
    </source>
</evidence>